<keyword evidence="3" id="KW-1185">Reference proteome</keyword>
<proteinExistence type="predicted"/>
<reference evidence="2 3" key="1">
    <citation type="journal article" date="2023" name="Plants (Basel)">
        <title>Bridging the Gap: Combining Genomics and Transcriptomics Approaches to Understand Stylosanthes scabra, an Orphan Legume from the Brazilian Caatinga.</title>
        <authorList>
            <person name="Ferreira-Neto J.R.C."/>
            <person name="da Silva M.D."/>
            <person name="Binneck E."/>
            <person name="de Melo N.F."/>
            <person name="da Silva R.H."/>
            <person name="de Melo A.L.T.M."/>
            <person name="Pandolfi V."/>
            <person name="Bustamante F.O."/>
            <person name="Brasileiro-Vidal A.C."/>
            <person name="Benko-Iseppon A.M."/>
        </authorList>
    </citation>
    <scope>NUCLEOTIDE SEQUENCE [LARGE SCALE GENOMIC DNA]</scope>
    <source>
        <tissue evidence="2">Leaves</tissue>
    </source>
</reference>
<gene>
    <name evidence="2" type="ORF">PIB30_055305</name>
</gene>
<keyword evidence="1" id="KW-1133">Transmembrane helix</keyword>
<dbReference type="Proteomes" id="UP001341840">
    <property type="component" value="Unassembled WGS sequence"/>
</dbReference>
<evidence type="ECO:0000313" key="3">
    <source>
        <dbReference type="Proteomes" id="UP001341840"/>
    </source>
</evidence>
<keyword evidence="1" id="KW-0812">Transmembrane</keyword>
<protein>
    <submittedName>
        <fullName evidence="2">Uncharacterized protein</fullName>
    </submittedName>
</protein>
<organism evidence="2 3">
    <name type="scientific">Stylosanthes scabra</name>
    <dbReference type="NCBI Taxonomy" id="79078"/>
    <lineage>
        <taxon>Eukaryota</taxon>
        <taxon>Viridiplantae</taxon>
        <taxon>Streptophyta</taxon>
        <taxon>Embryophyta</taxon>
        <taxon>Tracheophyta</taxon>
        <taxon>Spermatophyta</taxon>
        <taxon>Magnoliopsida</taxon>
        <taxon>eudicotyledons</taxon>
        <taxon>Gunneridae</taxon>
        <taxon>Pentapetalae</taxon>
        <taxon>rosids</taxon>
        <taxon>fabids</taxon>
        <taxon>Fabales</taxon>
        <taxon>Fabaceae</taxon>
        <taxon>Papilionoideae</taxon>
        <taxon>50 kb inversion clade</taxon>
        <taxon>dalbergioids sensu lato</taxon>
        <taxon>Dalbergieae</taxon>
        <taxon>Pterocarpus clade</taxon>
        <taxon>Stylosanthes</taxon>
    </lineage>
</organism>
<dbReference type="EMBL" id="JASCZI010272290">
    <property type="protein sequence ID" value="MED6221488.1"/>
    <property type="molecule type" value="Genomic_DNA"/>
</dbReference>
<feature type="transmembrane region" description="Helical" evidence="1">
    <location>
        <begin position="26"/>
        <end position="47"/>
    </location>
</feature>
<evidence type="ECO:0000313" key="2">
    <source>
        <dbReference type="EMBL" id="MED6221488.1"/>
    </source>
</evidence>
<comment type="caution">
    <text evidence="2">The sequence shown here is derived from an EMBL/GenBank/DDBJ whole genome shotgun (WGS) entry which is preliminary data.</text>
</comment>
<accession>A0ABU6ZHP5</accession>
<name>A0ABU6ZHP5_9FABA</name>
<sequence>MRSSSTDVDEKRRAQMEIGYRVVQDVFRLLLAFVVSFLLYENVWLLLGRQLIKDMLLWNWSMQLTLIQCIANSVVDSMARHASTSQHEYVVWSTPSDDLCILIQQDLHP</sequence>
<keyword evidence="1" id="KW-0472">Membrane</keyword>
<evidence type="ECO:0000256" key="1">
    <source>
        <dbReference type="SAM" id="Phobius"/>
    </source>
</evidence>